<accession>A0AA36NJ89</accession>
<dbReference type="Proteomes" id="UP001178507">
    <property type="component" value="Unassembled WGS sequence"/>
</dbReference>
<proteinExistence type="predicted"/>
<dbReference type="AlphaFoldDB" id="A0AA36NJ89"/>
<dbReference type="EMBL" id="CAUJNA010003541">
    <property type="protein sequence ID" value="CAJ1404453.1"/>
    <property type="molecule type" value="Genomic_DNA"/>
</dbReference>
<protein>
    <submittedName>
        <fullName evidence="1">Uncharacterized protein</fullName>
    </submittedName>
</protein>
<evidence type="ECO:0000313" key="2">
    <source>
        <dbReference type="Proteomes" id="UP001178507"/>
    </source>
</evidence>
<name>A0AA36NJ89_9DINO</name>
<reference evidence="1" key="1">
    <citation type="submission" date="2023-08" db="EMBL/GenBank/DDBJ databases">
        <authorList>
            <person name="Chen Y."/>
            <person name="Shah S."/>
            <person name="Dougan E. K."/>
            <person name="Thang M."/>
            <person name="Chan C."/>
        </authorList>
    </citation>
    <scope>NUCLEOTIDE SEQUENCE</scope>
</reference>
<sequence length="558" mass="62691">MALLLPAPIDDPRAALCNAAETPKAEPAICELFDDQLAVVKTVRNTDWLELVGKLRTECFRTSVTLPPKGAVGMRLFGETRTSCAGLVWDRSQVDLSAAYIWPSGYMAKTEFNMNHKGELVNGRSSALVTIERLKECNAKRLTTNADTGELQEVPEGAPMSFNEINWPCRGAKGIVGVFVRSPEVQHVLHGLGVIALLEHALGLQLPLVLLDSENPVCLFDTSLLEAYLRQVPSRPAATWPMVLAPRLPLSVVDMDFTEREKLHMHAMFGLTRSSLRQLFMKHADDPARFHELLAEGLRECVHRRNVPSAREIVRTTSPLMVAFSPDEGKYDQNLLNEVLALCEGLTENDEDLMVVLGAEVMLTEFRSGQTQSRIDTAVQQLGEWLRKVNSQCTVCDVLSWVETWKQERQSRMSSFISGKAVANRSDFLRHLKKLRDATDGESYIRELYEVVHALRSPCLRFRMLRQVVGLDERFSRNVLHAIVCLVYDIFVPRAVSAFEVDEAIGLEAAEDSGSLLRRPSREILGVETPENFSSDPLGVETRLFRAQYRQNRSRKFS</sequence>
<comment type="caution">
    <text evidence="1">The sequence shown here is derived from an EMBL/GenBank/DDBJ whole genome shotgun (WGS) entry which is preliminary data.</text>
</comment>
<organism evidence="1 2">
    <name type="scientific">Effrenium voratum</name>
    <dbReference type="NCBI Taxonomy" id="2562239"/>
    <lineage>
        <taxon>Eukaryota</taxon>
        <taxon>Sar</taxon>
        <taxon>Alveolata</taxon>
        <taxon>Dinophyceae</taxon>
        <taxon>Suessiales</taxon>
        <taxon>Symbiodiniaceae</taxon>
        <taxon>Effrenium</taxon>
    </lineage>
</organism>
<gene>
    <name evidence="1" type="ORF">EVOR1521_LOCUS26886</name>
</gene>
<evidence type="ECO:0000313" key="1">
    <source>
        <dbReference type="EMBL" id="CAJ1404453.1"/>
    </source>
</evidence>
<keyword evidence="2" id="KW-1185">Reference proteome</keyword>